<comment type="subcellular location">
    <subcellularLocation>
        <location evidence="1">Cell membrane</location>
        <topology evidence="1">Multi-pass membrane protein</topology>
    </subcellularLocation>
</comment>
<accession>A0A2P5TJA0</accession>
<keyword evidence="5 6" id="KW-0472">Membrane</keyword>
<evidence type="ECO:0000256" key="6">
    <source>
        <dbReference type="SAM" id="Phobius"/>
    </source>
</evidence>
<keyword evidence="2" id="KW-1003">Cell membrane</keyword>
<protein>
    <submittedName>
        <fullName evidence="7">Murein hydrolase regulator LrgA</fullName>
    </submittedName>
</protein>
<name>A0A2P5TJA0_9GAMM</name>
<evidence type="ECO:0000256" key="1">
    <source>
        <dbReference type="ARBA" id="ARBA00004651"/>
    </source>
</evidence>
<evidence type="ECO:0000256" key="5">
    <source>
        <dbReference type="ARBA" id="ARBA00023136"/>
    </source>
</evidence>
<dbReference type="RefSeq" id="WP_104487665.1">
    <property type="nucleotide sequence ID" value="NZ_BMYB01000016.1"/>
</dbReference>
<dbReference type="GO" id="GO:0005886">
    <property type="term" value="C:plasma membrane"/>
    <property type="evidence" value="ECO:0007669"/>
    <property type="project" value="UniProtKB-SubCell"/>
</dbReference>
<dbReference type="PANTHER" id="PTHR33931">
    <property type="entry name" value="HOLIN-LIKE PROTEIN CIDA-RELATED"/>
    <property type="match status" value="1"/>
</dbReference>
<keyword evidence="3 6" id="KW-0812">Transmembrane</keyword>
<dbReference type="InterPro" id="IPR005538">
    <property type="entry name" value="LrgA/CidA"/>
</dbReference>
<feature type="transmembrane region" description="Helical" evidence="6">
    <location>
        <begin position="87"/>
        <end position="107"/>
    </location>
</feature>
<comment type="caution">
    <text evidence="7">The sequence shown here is derived from an EMBL/GenBank/DDBJ whole genome shotgun (WGS) entry which is preliminary data.</text>
</comment>
<dbReference type="Proteomes" id="UP000242231">
    <property type="component" value="Unassembled WGS sequence"/>
</dbReference>
<sequence length="112" mass="12171">MKLIRDFAVLLACLMVGKGMATLLPFSFPGSILGLFVLFFLLSTQLIPLNWVHDGGQLLLRHMRLLFIPVAAGLLGYADLLSDGLGLMISSALSGLVLILLVVGRLYQRMLS</sequence>
<evidence type="ECO:0000313" key="8">
    <source>
        <dbReference type="Proteomes" id="UP000242231"/>
    </source>
</evidence>
<organism evidence="7 8">
    <name type="scientific">Oceanisphaera arctica</name>
    <dbReference type="NCBI Taxonomy" id="641510"/>
    <lineage>
        <taxon>Bacteria</taxon>
        <taxon>Pseudomonadati</taxon>
        <taxon>Pseudomonadota</taxon>
        <taxon>Gammaproteobacteria</taxon>
        <taxon>Aeromonadales</taxon>
        <taxon>Aeromonadaceae</taxon>
        <taxon>Oceanisphaera</taxon>
    </lineage>
</organism>
<dbReference type="Pfam" id="PF03788">
    <property type="entry name" value="LrgA"/>
    <property type="match status" value="1"/>
</dbReference>
<evidence type="ECO:0000256" key="3">
    <source>
        <dbReference type="ARBA" id="ARBA00022692"/>
    </source>
</evidence>
<keyword evidence="7" id="KW-0378">Hydrolase</keyword>
<feature type="transmembrane region" description="Helical" evidence="6">
    <location>
        <begin position="64"/>
        <end position="81"/>
    </location>
</feature>
<dbReference type="PANTHER" id="PTHR33931:SF5">
    <property type="entry name" value="UPF0299 MEMBRANE PROTEIN YOHJ"/>
    <property type="match status" value="1"/>
</dbReference>
<feature type="transmembrane region" description="Helical" evidence="6">
    <location>
        <begin position="31"/>
        <end position="52"/>
    </location>
</feature>
<dbReference type="OrthoDB" id="385012at2"/>
<dbReference type="AlphaFoldDB" id="A0A2P5TJA0"/>
<keyword evidence="8" id="KW-1185">Reference proteome</keyword>
<proteinExistence type="predicted"/>
<evidence type="ECO:0000313" key="7">
    <source>
        <dbReference type="EMBL" id="PPL15006.1"/>
    </source>
</evidence>
<dbReference type="EMBL" id="MPZM01000042">
    <property type="protein sequence ID" value="PPL15006.1"/>
    <property type="molecule type" value="Genomic_DNA"/>
</dbReference>
<gene>
    <name evidence="7" type="ORF">UN63_14000</name>
</gene>
<evidence type="ECO:0000256" key="2">
    <source>
        <dbReference type="ARBA" id="ARBA00022475"/>
    </source>
</evidence>
<keyword evidence="4 6" id="KW-1133">Transmembrane helix</keyword>
<reference evidence="8" key="1">
    <citation type="submission" date="2016-11" db="EMBL/GenBank/DDBJ databases">
        <authorList>
            <person name="Sisinthy S."/>
            <person name="Ara S."/>
            <person name="Gundlapally S.R."/>
        </authorList>
    </citation>
    <scope>NUCLEOTIDE SEQUENCE [LARGE SCALE GENOMIC DNA]</scope>
    <source>
        <strain evidence="8">V1-41</strain>
    </source>
</reference>
<dbReference type="GO" id="GO:0016787">
    <property type="term" value="F:hydrolase activity"/>
    <property type="evidence" value="ECO:0007669"/>
    <property type="project" value="UniProtKB-KW"/>
</dbReference>
<evidence type="ECO:0000256" key="4">
    <source>
        <dbReference type="ARBA" id="ARBA00022989"/>
    </source>
</evidence>